<organism evidence="3 4">
    <name type="scientific">Mesorhabditis belari</name>
    <dbReference type="NCBI Taxonomy" id="2138241"/>
    <lineage>
        <taxon>Eukaryota</taxon>
        <taxon>Metazoa</taxon>
        <taxon>Ecdysozoa</taxon>
        <taxon>Nematoda</taxon>
        <taxon>Chromadorea</taxon>
        <taxon>Rhabditida</taxon>
        <taxon>Rhabditina</taxon>
        <taxon>Rhabditomorpha</taxon>
        <taxon>Rhabditoidea</taxon>
        <taxon>Rhabditidae</taxon>
        <taxon>Mesorhabditinae</taxon>
        <taxon>Mesorhabditis</taxon>
    </lineage>
</organism>
<accession>A0AAF3EKW8</accession>
<sequence>MVEDEVKKIAIRGNASGILGFRLVGSRHSGVFVYSIQDEHKHQNGLEIGDRLLQCDKVPLQGRAPEQVASILRFSLNRSNHIFVIVKRENSIRETLEKARQRANKENELAERFEENDEDSDEPSSSWRGSSEDFSMREITPPSSFLSTSFHYDSQTSPMRIKRRMVKSFTTEDRVLLITCNADQEYRTLGLCEREDFEIDFSSGKFQCPICFKYTDLKKLHRLRHMWTLSARRFLPFSFSDYAIL</sequence>
<dbReference type="PROSITE" id="PS50106">
    <property type="entry name" value="PDZ"/>
    <property type="match status" value="1"/>
</dbReference>
<feature type="compositionally biased region" description="Basic and acidic residues" evidence="1">
    <location>
        <begin position="99"/>
        <end position="113"/>
    </location>
</feature>
<feature type="domain" description="PDZ" evidence="2">
    <location>
        <begin position="8"/>
        <end position="73"/>
    </location>
</feature>
<dbReference type="AlphaFoldDB" id="A0AAF3EKW8"/>
<protein>
    <recommendedName>
        <fullName evidence="2">PDZ domain-containing protein</fullName>
    </recommendedName>
</protein>
<evidence type="ECO:0000259" key="2">
    <source>
        <dbReference type="PROSITE" id="PS50106"/>
    </source>
</evidence>
<reference evidence="4" key="1">
    <citation type="submission" date="2024-02" db="UniProtKB">
        <authorList>
            <consortium name="WormBaseParasite"/>
        </authorList>
    </citation>
    <scope>IDENTIFICATION</scope>
</reference>
<feature type="region of interest" description="Disordered" evidence="1">
    <location>
        <begin position="99"/>
        <end position="135"/>
    </location>
</feature>
<dbReference type="WBParaSite" id="MBELARI_LOCUS14423">
    <property type="protein sequence ID" value="MBELARI_LOCUS14423"/>
    <property type="gene ID" value="MBELARI_LOCUS14423"/>
</dbReference>
<dbReference type="SUPFAM" id="SSF50156">
    <property type="entry name" value="PDZ domain-like"/>
    <property type="match status" value="1"/>
</dbReference>
<dbReference type="Gene3D" id="2.30.42.10">
    <property type="match status" value="1"/>
</dbReference>
<dbReference type="Proteomes" id="UP000887575">
    <property type="component" value="Unassembled WGS sequence"/>
</dbReference>
<evidence type="ECO:0000256" key="1">
    <source>
        <dbReference type="SAM" id="MobiDB-lite"/>
    </source>
</evidence>
<evidence type="ECO:0000313" key="3">
    <source>
        <dbReference type="Proteomes" id="UP000887575"/>
    </source>
</evidence>
<name>A0AAF3EKW8_9BILA</name>
<dbReference type="InterPro" id="IPR036034">
    <property type="entry name" value="PDZ_sf"/>
</dbReference>
<dbReference type="InterPro" id="IPR001478">
    <property type="entry name" value="PDZ"/>
</dbReference>
<proteinExistence type="predicted"/>
<evidence type="ECO:0000313" key="4">
    <source>
        <dbReference type="WBParaSite" id="MBELARI_LOCUS14423"/>
    </source>
</evidence>
<keyword evidence="3" id="KW-1185">Reference proteome</keyword>